<evidence type="ECO:0000313" key="2">
    <source>
        <dbReference type="Proteomes" id="UP001597373"/>
    </source>
</evidence>
<sequence>MVQTYVKDTRGTGFWHEAYFMGGGMETVAVNMPQRLGFRKFAPEHQARGSMFSARTRARREGTAQVDAPVTEHELYGNS</sequence>
<protein>
    <submittedName>
        <fullName evidence="1">Uncharacterized protein</fullName>
    </submittedName>
</protein>
<dbReference type="RefSeq" id="WP_378188455.1">
    <property type="nucleotide sequence ID" value="NZ_JBHUIR010000021.1"/>
</dbReference>
<dbReference type="Proteomes" id="UP001597373">
    <property type="component" value="Unassembled WGS sequence"/>
</dbReference>
<organism evidence="1 2">
    <name type="scientific">Chelativorans composti</name>
    <dbReference type="NCBI Taxonomy" id="768533"/>
    <lineage>
        <taxon>Bacteria</taxon>
        <taxon>Pseudomonadati</taxon>
        <taxon>Pseudomonadota</taxon>
        <taxon>Alphaproteobacteria</taxon>
        <taxon>Hyphomicrobiales</taxon>
        <taxon>Phyllobacteriaceae</taxon>
        <taxon>Chelativorans</taxon>
    </lineage>
</organism>
<reference evidence="2" key="1">
    <citation type="journal article" date="2019" name="Int. J. Syst. Evol. Microbiol.">
        <title>The Global Catalogue of Microorganisms (GCM) 10K type strain sequencing project: providing services to taxonomists for standard genome sequencing and annotation.</title>
        <authorList>
            <consortium name="The Broad Institute Genomics Platform"/>
            <consortium name="The Broad Institute Genome Sequencing Center for Infectious Disease"/>
            <person name="Wu L."/>
            <person name="Ma J."/>
        </authorList>
    </citation>
    <scope>NUCLEOTIDE SEQUENCE [LARGE SCALE GENOMIC DNA]</scope>
    <source>
        <strain evidence="2">KCTC 23707</strain>
    </source>
</reference>
<comment type="caution">
    <text evidence="1">The sequence shown here is derived from an EMBL/GenBank/DDBJ whole genome shotgun (WGS) entry which is preliminary data.</text>
</comment>
<evidence type="ECO:0000313" key="1">
    <source>
        <dbReference type="EMBL" id="MFD2259685.1"/>
    </source>
</evidence>
<accession>A0ABW5DG39</accession>
<dbReference type="EMBL" id="JBHUIR010000021">
    <property type="protein sequence ID" value="MFD2259685.1"/>
    <property type="molecule type" value="Genomic_DNA"/>
</dbReference>
<keyword evidence="2" id="KW-1185">Reference proteome</keyword>
<proteinExistence type="predicted"/>
<name>A0ABW5DG39_9HYPH</name>
<gene>
    <name evidence="1" type="ORF">ACFSMZ_07885</name>
</gene>